<accession>A0A4Y1RSL4</accession>
<gene>
    <name evidence="1" type="ORF">Prudu_019268</name>
</gene>
<proteinExistence type="predicted"/>
<reference evidence="1" key="1">
    <citation type="journal article" date="2019" name="Science">
        <title>Mutation of a bHLH transcription factor allowed almond domestication.</title>
        <authorList>
            <person name="Sanchez-Perez R."/>
            <person name="Pavan S."/>
            <person name="Mazzeo R."/>
            <person name="Moldovan C."/>
            <person name="Aiese Cigliano R."/>
            <person name="Del Cueto J."/>
            <person name="Ricciardi F."/>
            <person name="Lotti C."/>
            <person name="Ricciardi L."/>
            <person name="Dicenta F."/>
            <person name="Lopez-Marques R.L."/>
            <person name="Lindberg Moller B."/>
        </authorList>
    </citation>
    <scope>NUCLEOTIDE SEQUENCE</scope>
</reference>
<evidence type="ECO:0000313" key="1">
    <source>
        <dbReference type="EMBL" id="BBH07354.1"/>
    </source>
</evidence>
<dbReference type="AlphaFoldDB" id="A0A4Y1RSL4"/>
<protein>
    <submittedName>
        <fullName evidence="1">Uncharacterized protein</fullName>
    </submittedName>
</protein>
<sequence>MKLDRCLRTSSPISVYVSALDFASRTWCPETCQDCGSADSVSLRPARIADQADYGPLHPARATRADLFAARVACVTPETARELTDKTGLYKAVEVRGIHHGPIIASAPRGDAAEISTEV</sequence>
<dbReference type="EMBL" id="AP019303">
    <property type="protein sequence ID" value="BBH07354.1"/>
    <property type="molecule type" value="Genomic_DNA"/>
</dbReference>
<name>A0A4Y1RSL4_PRUDU</name>
<organism evidence="1">
    <name type="scientific">Prunus dulcis</name>
    <name type="common">Almond</name>
    <name type="synonym">Amygdalus dulcis</name>
    <dbReference type="NCBI Taxonomy" id="3755"/>
    <lineage>
        <taxon>Eukaryota</taxon>
        <taxon>Viridiplantae</taxon>
        <taxon>Streptophyta</taxon>
        <taxon>Embryophyta</taxon>
        <taxon>Tracheophyta</taxon>
        <taxon>Spermatophyta</taxon>
        <taxon>Magnoliopsida</taxon>
        <taxon>eudicotyledons</taxon>
        <taxon>Gunneridae</taxon>
        <taxon>Pentapetalae</taxon>
        <taxon>rosids</taxon>
        <taxon>fabids</taxon>
        <taxon>Rosales</taxon>
        <taxon>Rosaceae</taxon>
        <taxon>Amygdaloideae</taxon>
        <taxon>Amygdaleae</taxon>
        <taxon>Prunus</taxon>
    </lineage>
</organism>